<evidence type="ECO:0000259" key="1">
    <source>
        <dbReference type="SMART" id="SM00829"/>
    </source>
</evidence>
<dbReference type="PANTHER" id="PTHR44013:SF1">
    <property type="entry name" value="ZINC-TYPE ALCOHOL DEHYDROGENASE-LIKE PROTEIN C16A3.02C"/>
    <property type="match status" value="1"/>
</dbReference>
<dbReference type="GO" id="GO:0016491">
    <property type="term" value="F:oxidoreductase activity"/>
    <property type="evidence" value="ECO:0007669"/>
    <property type="project" value="InterPro"/>
</dbReference>
<dbReference type="PANTHER" id="PTHR44013">
    <property type="entry name" value="ZINC-TYPE ALCOHOL DEHYDROGENASE-LIKE PROTEIN C16A3.02C"/>
    <property type="match status" value="1"/>
</dbReference>
<sequence>MKAVRYHQYGDSGVLAHEDVPTPEAGPGQVLVKVTATSFNPADAMLRAGYLKEVLPLELPHVPGVDVTGSVAGIGAGVTGWAEGDAVAAFLPLTADGASAEYALAPAEVLAAVPEGVDLVDAAALPGVGLTALQALFEHGGLQAGQRVLVNGAGGAVGGYAVQLAHRAGAVVTATASPRSADRVRGHGADEIIDYTAAPVAEAARGGFDVVVNLAPNPPEEIAALAGLTADGGVLISATTEPPAEPGRGVRTVRMAVRSDADQLAGLLARVATGDLKIDVADRRPLAELAAVHAQADQGGLAGKTVIVA</sequence>
<dbReference type="InterPro" id="IPR036291">
    <property type="entry name" value="NAD(P)-bd_dom_sf"/>
</dbReference>
<dbReference type="Proteomes" id="UP000462055">
    <property type="component" value="Unassembled WGS sequence"/>
</dbReference>
<dbReference type="Gene3D" id="3.90.180.10">
    <property type="entry name" value="Medium-chain alcohol dehydrogenases, catalytic domain"/>
    <property type="match status" value="1"/>
</dbReference>
<dbReference type="SUPFAM" id="SSF50129">
    <property type="entry name" value="GroES-like"/>
    <property type="match status" value="1"/>
</dbReference>
<comment type="caution">
    <text evidence="2">The sequence shown here is derived from an EMBL/GenBank/DDBJ whole genome shotgun (WGS) entry which is preliminary data.</text>
</comment>
<dbReference type="RefSeq" id="WP_151595818.1">
    <property type="nucleotide sequence ID" value="NZ_WBMS02000018.1"/>
</dbReference>
<feature type="domain" description="Enoyl reductase (ER)" evidence="1">
    <location>
        <begin position="10"/>
        <end position="307"/>
    </location>
</feature>
<protein>
    <submittedName>
        <fullName evidence="2">Zinc-binding dehydrogenase</fullName>
    </submittedName>
</protein>
<dbReference type="InterPro" id="IPR013154">
    <property type="entry name" value="ADH-like_N"/>
</dbReference>
<organism evidence="2 3">
    <name type="scientific">Actinomadura physcomitrii</name>
    <dbReference type="NCBI Taxonomy" id="2650748"/>
    <lineage>
        <taxon>Bacteria</taxon>
        <taxon>Bacillati</taxon>
        <taxon>Actinomycetota</taxon>
        <taxon>Actinomycetes</taxon>
        <taxon>Streptosporangiales</taxon>
        <taxon>Thermomonosporaceae</taxon>
        <taxon>Actinomadura</taxon>
    </lineage>
</organism>
<evidence type="ECO:0000313" key="2">
    <source>
        <dbReference type="EMBL" id="MWA03280.1"/>
    </source>
</evidence>
<dbReference type="InterPro" id="IPR020843">
    <property type="entry name" value="ER"/>
</dbReference>
<keyword evidence="3" id="KW-1185">Reference proteome</keyword>
<proteinExistence type="predicted"/>
<dbReference type="SMART" id="SM00829">
    <property type="entry name" value="PKS_ER"/>
    <property type="match status" value="1"/>
</dbReference>
<dbReference type="Gene3D" id="3.40.50.720">
    <property type="entry name" value="NAD(P)-binding Rossmann-like Domain"/>
    <property type="match status" value="1"/>
</dbReference>
<reference evidence="2" key="1">
    <citation type="submission" date="2019-12" db="EMBL/GenBank/DDBJ databases">
        <title>Actinomadura physcomitrii sp. nov., a novel actinomycete isolated from moss [Physcomitrium sphaericum (Ludw) Fuernr].</title>
        <authorList>
            <person name="Zhuang X."/>
        </authorList>
    </citation>
    <scope>NUCLEOTIDE SEQUENCE [LARGE SCALE GENOMIC DNA]</scope>
    <source>
        <strain evidence="2">LD22</strain>
    </source>
</reference>
<dbReference type="InterPro" id="IPR011032">
    <property type="entry name" value="GroES-like_sf"/>
</dbReference>
<dbReference type="Pfam" id="PF08240">
    <property type="entry name" value="ADH_N"/>
    <property type="match status" value="1"/>
</dbReference>
<dbReference type="SUPFAM" id="SSF51735">
    <property type="entry name" value="NAD(P)-binding Rossmann-fold domains"/>
    <property type="match status" value="1"/>
</dbReference>
<dbReference type="CDD" id="cd05289">
    <property type="entry name" value="MDR_like_2"/>
    <property type="match status" value="1"/>
</dbReference>
<dbReference type="InterPro" id="IPR052733">
    <property type="entry name" value="Chloroplast_QOR"/>
</dbReference>
<name>A0A6I4MEH7_9ACTN</name>
<accession>A0A6I4MEH7</accession>
<gene>
    <name evidence="2" type="ORF">F8568_023450</name>
</gene>
<dbReference type="EMBL" id="WBMS02000018">
    <property type="protein sequence ID" value="MWA03280.1"/>
    <property type="molecule type" value="Genomic_DNA"/>
</dbReference>
<dbReference type="AlphaFoldDB" id="A0A6I4MEH7"/>
<evidence type="ECO:0000313" key="3">
    <source>
        <dbReference type="Proteomes" id="UP000462055"/>
    </source>
</evidence>
<dbReference type="Pfam" id="PF13602">
    <property type="entry name" value="ADH_zinc_N_2"/>
    <property type="match status" value="1"/>
</dbReference>